<comment type="caution">
    <text evidence="2">The sequence shown here is derived from an EMBL/GenBank/DDBJ whole genome shotgun (WGS) entry which is preliminary data.</text>
</comment>
<dbReference type="GO" id="GO:0006400">
    <property type="term" value="P:tRNA modification"/>
    <property type="evidence" value="ECO:0007669"/>
    <property type="project" value="InterPro"/>
</dbReference>
<dbReference type="InterPro" id="IPR002616">
    <property type="entry name" value="tRNA_ribo_trans-like"/>
</dbReference>
<feature type="non-terminal residue" evidence="2">
    <location>
        <position position="1"/>
    </location>
</feature>
<dbReference type="InterPro" id="IPR036511">
    <property type="entry name" value="TGT-like_sf"/>
</dbReference>
<gene>
    <name evidence="2" type="ORF">Q604_UNBC11338G0001</name>
</gene>
<dbReference type="EMBL" id="AZMM01011338">
    <property type="protein sequence ID" value="ETJ34234.1"/>
    <property type="molecule type" value="Genomic_DNA"/>
</dbReference>
<name>W1XZD7_9ZZZZ</name>
<dbReference type="Pfam" id="PF01702">
    <property type="entry name" value="TGT"/>
    <property type="match status" value="1"/>
</dbReference>
<feature type="domain" description="tRNA-guanine(15) transglycosylase-like" evidence="1">
    <location>
        <begin position="1"/>
        <end position="40"/>
    </location>
</feature>
<reference evidence="2" key="1">
    <citation type="submission" date="2013-12" db="EMBL/GenBank/DDBJ databases">
        <title>A Varibaculum cambriense genome reconstructed from a premature infant gut community with otherwise low bacterial novelty that shifts toward anaerobic metabolism during the third week of life.</title>
        <authorList>
            <person name="Brown C.T."/>
            <person name="Sharon I."/>
            <person name="Thomas B.C."/>
            <person name="Castelle C.J."/>
            <person name="Morowitz M.J."/>
            <person name="Banfield J.F."/>
        </authorList>
    </citation>
    <scope>NUCLEOTIDE SEQUENCE</scope>
</reference>
<dbReference type="AlphaFoldDB" id="W1XZD7"/>
<dbReference type="SUPFAM" id="SSF51713">
    <property type="entry name" value="tRNA-guanine transglycosylase"/>
    <property type="match status" value="1"/>
</dbReference>
<evidence type="ECO:0000259" key="1">
    <source>
        <dbReference type="Pfam" id="PF01702"/>
    </source>
</evidence>
<accession>W1XZD7</accession>
<evidence type="ECO:0000313" key="2">
    <source>
        <dbReference type="EMBL" id="ETJ34234.1"/>
    </source>
</evidence>
<organism evidence="2">
    <name type="scientific">human gut metagenome</name>
    <dbReference type="NCBI Taxonomy" id="408170"/>
    <lineage>
        <taxon>unclassified sequences</taxon>
        <taxon>metagenomes</taxon>
        <taxon>organismal metagenomes</taxon>
    </lineage>
</organism>
<protein>
    <submittedName>
        <fullName evidence="2">tRNA-guanine transglycosylase</fullName>
    </submittedName>
</protein>
<sequence length="49" mass="5984">GIRLTSYHNLYFLLNLMKQVRQAIMDDNLLEFREHFVEKYGYNKSGRNF</sequence>
<dbReference type="Gene3D" id="3.20.20.105">
    <property type="entry name" value="Queuine tRNA-ribosyltransferase-like"/>
    <property type="match status" value="1"/>
</dbReference>
<proteinExistence type="predicted"/>